<reference evidence="2" key="1">
    <citation type="journal article" date="2011" name="Nat. Biotechnol.">
        <title>The genomic sequence of the Chinese hamster ovary (CHO)-K1 cell line.</title>
        <authorList>
            <person name="Xu X."/>
            <person name="Nagarajan H."/>
            <person name="Lewis N.E."/>
            <person name="Pan S."/>
            <person name="Cai Z."/>
            <person name="Liu X."/>
            <person name="Chen W."/>
            <person name="Xie M."/>
            <person name="Wang W."/>
            <person name="Hammond S."/>
            <person name="Andersen M.R."/>
            <person name="Neff N."/>
            <person name="Passarelli B."/>
            <person name="Koh W."/>
            <person name="Fan H.C."/>
            <person name="Wang J."/>
            <person name="Gui Y."/>
            <person name="Lee K.H."/>
            <person name="Betenbaugh M.J."/>
            <person name="Quake S.R."/>
            <person name="Famili I."/>
            <person name="Palsson B.O."/>
            <person name="Wang J."/>
        </authorList>
    </citation>
    <scope>NUCLEOTIDE SEQUENCE [LARGE SCALE GENOMIC DNA]</scope>
    <source>
        <strain evidence="2">CHO K1 cell line</strain>
    </source>
</reference>
<dbReference type="Gene3D" id="3.60.10.10">
    <property type="entry name" value="Endonuclease/exonuclease/phosphatase"/>
    <property type="match status" value="1"/>
</dbReference>
<protein>
    <submittedName>
        <fullName evidence="1">Retrovirus-related Pol polyprotein LINE-1</fullName>
    </submittedName>
</protein>
<dbReference type="AlphaFoldDB" id="G3HEF4"/>
<proteinExistence type="predicted"/>
<name>G3HEF4_CRIGR</name>
<sequence length="52" mass="6130">MTQMDLIDIYRIFHPNTKEYTFMSAPHGNFSRLTTYLVTKQTSTDNNNKKSE</sequence>
<dbReference type="InParanoid" id="G3HEF4"/>
<organism evidence="1 2">
    <name type="scientific">Cricetulus griseus</name>
    <name type="common">Chinese hamster</name>
    <name type="synonym">Cricetulus barabensis griseus</name>
    <dbReference type="NCBI Taxonomy" id="10029"/>
    <lineage>
        <taxon>Eukaryota</taxon>
        <taxon>Metazoa</taxon>
        <taxon>Chordata</taxon>
        <taxon>Craniata</taxon>
        <taxon>Vertebrata</taxon>
        <taxon>Euteleostomi</taxon>
        <taxon>Mammalia</taxon>
        <taxon>Eutheria</taxon>
        <taxon>Euarchontoglires</taxon>
        <taxon>Glires</taxon>
        <taxon>Rodentia</taxon>
        <taxon>Myomorpha</taxon>
        <taxon>Muroidea</taxon>
        <taxon>Cricetidae</taxon>
        <taxon>Cricetinae</taxon>
        <taxon>Cricetulus</taxon>
    </lineage>
</organism>
<dbReference type="InterPro" id="IPR036691">
    <property type="entry name" value="Endo/exonu/phosph_ase_sf"/>
</dbReference>
<gene>
    <name evidence="1" type="ORF">I79_008938</name>
</gene>
<accession>G3HEF4</accession>
<dbReference type="EMBL" id="JH000313">
    <property type="protein sequence ID" value="EGW07993.1"/>
    <property type="molecule type" value="Genomic_DNA"/>
</dbReference>
<dbReference type="Proteomes" id="UP000001075">
    <property type="component" value="Unassembled WGS sequence"/>
</dbReference>
<evidence type="ECO:0000313" key="2">
    <source>
        <dbReference type="Proteomes" id="UP000001075"/>
    </source>
</evidence>
<evidence type="ECO:0000313" key="1">
    <source>
        <dbReference type="EMBL" id="EGW07993.1"/>
    </source>
</evidence>